<dbReference type="EMBL" id="LNYY01000019">
    <property type="protein sequence ID" value="KTD67982.1"/>
    <property type="molecule type" value="Genomic_DNA"/>
</dbReference>
<dbReference type="PATRIC" id="fig|947033.5.peg.1215"/>
<dbReference type="AlphaFoldDB" id="A0A0W0ZGH5"/>
<keyword evidence="2" id="KW-1185">Reference proteome</keyword>
<sequence length="331" mass="37240">MAKAKYSFWSDVDAEEYYIIKLKKGLEQLTAINAIRDHIANSIYQVFRVHTANLYIGYYQKQLGLFSKVIPGYKDLVEWFSNKKALEEINQQSKVDDCVAAYKKVESDLSICGKEALLAAAIILDDMDVLGSAMRNIGLIKCSSKHQIIKIDPGDSIFDSADIDSALLKFAANLSLDNPLIYAPFSFSKVCNNPQNIIGNLHFSEFFHDIDKEKLKSELAKFASLDDAHIKKLIIREEYLGLLPSDNKKLLEQWANLLIRKKAVLKKALNLPEMKVSPPELAPVFVKDIVFSEPLEEIKYGASRPFKVKRIVPSKVLEHDSAPCASAMKVV</sequence>
<dbReference type="OrthoDB" id="5653276at2"/>
<comment type="caution">
    <text evidence="1">The sequence shown here is derived from an EMBL/GenBank/DDBJ whole genome shotgun (WGS) entry which is preliminary data.</text>
</comment>
<evidence type="ECO:0000313" key="1">
    <source>
        <dbReference type="EMBL" id="KTD67982.1"/>
    </source>
</evidence>
<gene>
    <name evidence="1" type="ORF">Lste_1140</name>
</gene>
<accession>A0A0W0ZGH5</accession>
<evidence type="ECO:0000313" key="2">
    <source>
        <dbReference type="Proteomes" id="UP000054926"/>
    </source>
</evidence>
<reference evidence="1 2" key="1">
    <citation type="submission" date="2015-11" db="EMBL/GenBank/DDBJ databases">
        <title>Genomic analysis of 38 Legionella species identifies large and diverse effector repertoires.</title>
        <authorList>
            <person name="Burstein D."/>
            <person name="Amaro F."/>
            <person name="Zusman T."/>
            <person name="Lifshitz Z."/>
            <person name="Cohen O."/>
            <person name="Gilbert J.A."/>
            <person name="Pupko T."/>
            <person name="Shuman H.A."/>
            <person name="Segal G."/>
        </authorList>
    </citation>
    <scope>NUCLEOTIDE SEQUENCE [LARGE SCALE GENOMIC DNA]</scope>
    <source>
        <strain evidence="1 2">IMVS3376</strain>
    </source>
</reference>
<dbReference type="RefSeq" id="WP_058510111.1">
    <property type="nucleotide sequence ID" value="NZ_DAIOMV010000020.1"/>
</dbReference>
<dbReference type="Proteomes" id="UP000054926">
    <property type="component" value="Unassembled WGS sequence"/>
</dbReference>
<name>A0A0W0ZGH5_9GAMM</name>
<organism evidence="1 2">
    <name type="scientific">Legionella steelei</name>
    <dbReference type="NCBI Taxonomy" id="947033"/>
    <lineage>
        <taxon>Bacteria</taxon>
        <taxon>Pseudomonadati</taxon>
        <taxon>Pseudomonadota</taxon>
        <taxon>Gammaproteobacteria</taxon>
        <taxon>Legionellales</taxon>
        <taxon>Legionellaceae</taxon>
        <taxon>Legionella</taxon>
    </lineage>
</organism>
<protein>
    <submittedName>
        <fullName evidence="1">Uncharacterized protein</fullName>
    </submittedName>
</protein>
<proteinExistence type="predicted"/>